<gene>
    <name evidence="1" type="ORF">LOY88_003795</name>
</gene>
<evidence type="ECO:0000313" key="1">
    <source>
        <dbReference type="EMBL" id="KAI2386031.1"/>
    </source>
</evidence>
<reference evidence="1" key="1">
    <citation type="journal article" date="2022" name="bioRxiv">
        <title>Population genetic analysis of Ophidiomyces ophidiicola, the causative agent of snake fungal disease, indicates recent introductions to the USA.</title>
        <authorList>
            <person name="Ladner J.T."/>
            <person name="Palmer J.M."/>
            <person name="Ettinger C.L."/>
            <person name="Stajich J.E."/>
            <person name="Farrell T.M."/>
            <person name="Glorioso B.M."/>
            <person name="Lawson B."/>
            <person name="Price S.J."/>
            <person name="Stengle A.G."/>
            <person name="Grear D.A."/>
            <person name="Lorch J.M."/>
        </authorList>
    </citation>
    <scope>NUCLEOTIDE SEQUENCE</scope>
    <source>
        <strain evidence="1">NWHC 24266-5</strain>
    </source>
</reference>
<name>A0ACB8UVK1_9EURO</name>
<protein>
    <submittedName>
        <fullName evidence="1">Uncharacterized protein</fullName>
    </submittedName>
</protein>
<sequence length="169" mass="17967">MAENAPLPEPGSLKVTDEIFMVECLKNLQTPAVVDVAAVAVALGYSNADSVGNRVSRLKKKFNLRLTTTVGSIVNDGNNSGLPNASPLTPRKRIRTPKATKTTANGEGAHGDTTPKVRKTATPRKKKNVTAVTPPEGGIGHTTTYAKDSKTEVKTEDTLIKAENDDPYV</sequence>
<accession>A0ACB8UVK1</accession>
<dbReference type="EMBL" id="JALBCA010000052">
    <property type="protein sequence ID" value="KAI2386031.1"/>
    <property type="molecule type" value="Genomic_DNA"/>
</dbReference>
<proteinExistence type="predicted"/>
<organism evidence="1">
    <name type="scientific">Ophidiomyces ophidiicola</name>
    <dbReference type="NCBI Taxonomy" id="1387563"/>
    <lineage>
        <taxon>Eukaryota</taxon>
        <taxon>Fungi</taxon>
        <taxon>Dikarya</taxon>
        <taxon>Ascomycota</taxon>
        <taxon>Pezizomycotina</taxon>
        <taxon>Eurotiomycetes</taxon>
        <taxon>Eurotiomycetidae</taxon>
        <taxon>Onygenales</taxon>
        <taxon>Onygenaceae</taxon>
        <taxon>Ophidiomyces</taxon>
    </lineage>
</organism>
<comment type="caution">
    <text evidence="1">The sequence shown here is derived from an EMBL/GenBank/DDBJ whole genome shotgun (WGS) entry which is preliminary data.</text>
</comment>